<organism evidence="3 4">
    <name type="scientific">Actinoallomurus oryzae</name>
    <dbReference type="NCBI Taxonomy" id="502180"/>
    <lineage>
        <taxon>Bacteria</taxon>
        <taxon>Bacillati</taxon>
        <taxon>Actinomycetota</taxon>
        <taxon>Actinomycetes</taxon>
        <taxon>Streptosporangiales</taxon>
        <taxon>Thermomonosporaceae</taxon>
        <taxon>Actinoallomurus</taxon>
    </lineage>
</organism>
<evidence type="ECO:0000259" key="2">
    <source>
        <dbReference type="Pfam" id="PF08044"/>
    </source>
</evidence>
<dbReference type="EMBL" id="BAABHF010000088">
    <property type="protein sequence ID" value="GAA4522446.1"/>
    <property type="molecule type" value="Genomic_DNA"/>
</dbReference>
<dbReference type="RefSeq" id="WP_345475871.1">
    <property type="nucleotide sequence ID" value="NZ_BAABHF010000088.1"/>
</dbReference>
<comment type="caution">
    <text evidence="3">The sequence shown here is derived from an EMBL/GenBank/DDBJ whole genome shotgun (WGS) entry which is preliminary data.</text>
</comment>
<keyword evidence="1" id="KW-0472">Membrane</keyword>
<keyword evidence="4" id="KW-1185">Reference proteome</keyword>
<sequence>MSVTVLGTTVCVGATIQVRMPLLLPVTAVIFGGWGLLTVLRAHITRRSAATAHRDEARRVEAEWLRIGDAERDQVTTTLREHFSAGRLNPTELEERLAAALEAKTAVELAPLLADLPADRPAR</sequence>
<proteinExistence type="predicted"/>
<evidence type="ECO:0000313" key="4">
    <source>
        <dbReference type="Proteomes" id="UP001500503"/>
    </source>
</evidence>
<feature type="domain" description="DUF1707" evidence="2">
    <location>
        <begin position="65"/>
        <end position="117"/>
    </location>
</feature>
<gene>
    <name evidence="3" type="ORF">GCM10023191_101670</name>
</gene>
<dbReference type="InterPro" id="IPR012551">
    <property type="entry name" value="DUF1707_SHOCT-like"/>
</dbReference>
<accession>A0ABP8R9D3</accession>
<dbReference type="Pfam" id="PF08044">
    <property type="entry name" value="DUF1707"/>
    <property type="match status" value="1"/>
</dbReference>
<protein>
    <recommendedName>
        <fullName evidence="2">DUF1707 domain-containing protein</fullName>
    </recommendedName>
</protein>
<name>A0ABP8R9D3_9ACTN</name>
<keyword evidence="1" id="KW-1133">Transmembrane helix</keyword>
<evidence type="ECO:0000313" key="3">
    <source>
        <dbReference type="EMBL" id="GAA4522446.1"/>
    </source>
</evidence>
<dbReference type="Proteomes" id="UP001500503">
    <property type="component" value="Unassembled WGS sequence"/>
</dbReference>
<reference evidence="4" key="1">
    <citation type="journal article" date="2019" name="Int. J. Syst. Evol. Microbiol.">
        <title>The Global Catalogue of Microorganisms (GCM) 10K type strain sequencing project: providing services to taxonomists for standard genome sequencing and annotation.</title>
        <authorList>
            <consortium name="The Broad Institute Genomics Platform"/>
            <consortium name="The Broad Institute Genome Sequencing Center for Infectious Disease"/>
            <person name="Wu L."/>
            <person name="Ma J."/>
        </authorList>
    </citation>
    <scope>NUCLEOTIDE SEQUENCE [LARGE SCALE GENOMIC DNA]</scope>
    <source>
        <strain evidence="4">JCM 17933</strain>
    </source>
</reference>
<keyword evidence="1" id="KW-0812">Transmembrane</keyword>
<feature type="transmembrane region" description="Helical" evidence="1">
    <location>
        <begin position="22"/>
        <end position="40"/>
    </location>
</feature>
<evidence type="ECO:0000256" key="1">
    <source>
        <dbReference type="SAM" id="Phobius"/>
    </source>
</evidence>